<organism evidence="5 6">
    <name type="scientific">Hypericibacter terrae</name>
    <dbReference type="NCBI Taxonomy" id="2602015"/>
    <lineage>
        <taxon>Bacteria</taxon>
        <taxon>Pseudomonadati</taxon>
        <taxon>Pseudomonadota</taxon>
        <taxon>Alphaproteobacteria</taxon>
        <taxon>Rhodospirillales</taxon>
        <taxon>Dongiaceae</taxon>
        <taxon>Hypericibacter</taxon>
    </lineage>
</organism>
<dbReference type="Pfam" id="PF25873">
    <property type="entry name" value="WHD_MalT"/>
    <property type="match status" value="1"/>
</dbReference>
<dbReference type="OrthoDB" id="9807052at2"/>
<keyword evidence="2" id="KW-0238">DNA-binding</keyword>
<dbReference type="InterPro" id="IPR036388">
    <property type="entry name" value="WH-like_DNA-bd_sf"/>
</dbReference>
<dbReference type="Proteomes" id="UP000326202">
    <property type="component" value="Chromosome"/>
</dbReference>
<dbReference type="GO" id="GO:0006355">
    <property type="term" value="P:regulation of DNA-templated transcription"/>
    <property type="evidence" value="ECO:0007669"/>
    <property type="project" value="InterPro"/>
</dbReference>
<evidence type="ECO:0000256" key="1">
    <source>
        <dbReference type="ARBA" id="ARBA00023015"/>
    </source>
</evidence>
<dbReference type="InterPro" id="IPR000792">
    <property type="entry name" value="Tscrpt_reg_LuxR_C"/>
</dbReference>
<evidence type="ECO:0000313" key="6">
    <source>
        <dbReference type="Proteomes" id="UP000326202"/>
    </source>
</evidence>
<protein>
    <submittedName>
        <fullName evidence="5">LuxR family transcriptional regulator</fullName>
    </submittedName>
</protein>
<dbReference type="PANTHER" id="PTHR44688:SF16">
    <property type="entry name" value="DNA-BINDING TRANSCRIPTIONAL ACTIVATOR DEVR_DOSR"/>
    <property type="match status" value="1"/>
</dbReference>
<dbReference type="InterPro" id="IPR011990">
    <property type="entry name" value="TPR-like_helical_dom_sf"/>
</dbReference>
<dbReference type="KEGG" id="htq:FRZ44_03720"/>
<keyword evidence="6" id="KW-1185">Reference proteome</keyword>
<dbReference type="InterPro" id="IPR059106">
    <property type="entry name" value="WHD_MalT"/>
</dbReference>
<dbReference type="RefSeq" id="WP_151175579.1">
    <property type="nucleotide sequence ID" value="NZ_CP042906.1"/>
</dbReference>
<dbReference type="PROSITE" id="PS50043">
    <property type="entry name" value="HTH_LUXR_2"/>
    <property type="match status" value="1"/>
</dbReference>
<keyword evidence="1" id="KW-0805">Transcription regulation</keyword>
<sequence>MWQSDLNLIGTKYRLPPLNAAAVDRRRLHALLARAEGSRLTTIAAPAGFGKTTLLLQWARRLETEAVPVAWLSLDEDDDEVGRFLCYLIAAIQAAQPRLGKGAVSLLRSSPNLPVAPALASLVNDLSRIEGRFTVMLDDVHWLTQPALLQALESLLTYAPASVHFVLAGRGTLPLAAARLKVRGQVTELHEADLRFDLDETQEFLNTQRALALSSADLVVLQHRTEGWAAGLQLASLSLERRVERSAFIDSFSGTDRDIADFLASDVFTRQPRALQDFMLRTAFLKRMNADLAGALADLTSSEAADMLKRIERAGLFLVPLDSEERWFRYHHLFSDFLRHQMVRRQPEAIPELHLKAAAWLEAAGETADSIHHLLAADAGEAAADKVEACAMDLIRQSHMLRLSDWLRRLPEALVQRRPRLLLSLVWLQFQFNRPIEAARALRLARRAIAHSAADEAQRLQWQSELRVLMCGVVSASDRSARARALARRWIPDLPEDQPFLSGALKNILAYCEYSLGNLAAAREAAHAGRRSHVRSQSLLGLVYADLILGLTEKAAGDLKEAGGLFTRARSIADESLGAGSYAAALVGVFQGELHYEWNNLEVAARSLDEYRDIVEESALMAHETVAAVLGARLEAAQGRIDAALASLDRVERRHGTRVRHTRLGAGLLHERVRLLLSRDDRMGARLAIQNFGIDADSGQFSRPVAPVPSSDLERLALARLWIAEGRSGAAVAALDSLAARLVQQGRGRRLLQVRLLSAIAGLKAGSNDAAERALLASIVEARRQNLLRSFLDEGAPAAEVIERLRRRCASRAAADLIGSELEPVRRYLDRLASAFGSQRLGPARARPDHPALHLSQRELEVVKLLCNGFSNHQLSRHLAISPDTVKWHLKNIFGKLGVDNRSQAIVAAERLGLISIREQ</sequence>
<keyword evidence="3" id="KW-0804">Transcription</keyword>
<dbReference type="SMART" id="SM00421">
    <property type="entry name" value="HTH_LUXR"/>
    <property type="match status" value="1"/>
</dbReference>
<gene>
    <name evidence="5" type="ORF">FRZ44_03720</name>
</gene>
<feature type="domain" description="HTH luxR-type" evidence="4">
    <location>
        <begin position="848"/>
        <end position="913"/>
    </location>
</feature>
<accession>A0A5J6MCU0</accession>
<name>A0A5J6MCU0_9PROT</name>
<evidence type="ECO:0000256" key="3">
    <source>
        <dbReference type="ARBA" id="ARBA00023163"/>
    </source>
</evidence>
<dbReference type="Pfam" id="PF17874">
    <property type="entry name" value="TPR_MalT"/>
    <property type="match status" value="1"/>
</dbReference>
<dbReference type="PRINTS" id="PR00038">
    <property type="entry name" value="HTHLUXR"/>
</dbReference>
<dbReference type="PANTHER" id="PTHR44688">
    <property type="entry name" value="DNA-BINDING TRANSCRIPTIONAL ACTIVATOR DEVR_DOSR"/>
    <property type="match status" value="1"/>
</dbReference>
<dbReference type="SUPFAM" id="SSF52540">
    <property type="entry name" value="P-loop containing nucleoside triphosphate hydrolases"/>
    <property type="match status" value="1"/>
</dbReference>
<dbReference type="SUPFAM" id="SSF46894">
    <property type="entry name" value="C-terminal effector domain of the bipartite response regulators"/>
    <property type="match status" value="1"/>
</dbReference>
<dbReference type="Pfam" id="PF00196">
    <property type="entry name" value="GerE"/>
    <property type="match status" value="1"/>
</dbReference>
<dbReference type="InterPro" id="IPR027417">
    <property type="entry name" value="P-loop_NTPase"/>
</dbReference>
<dbReference type="GO" id="GO:0003677">
    <property type="term" value="F:DNA binding"/>
    <property type="evidence" value="ECO:0007669"/>
    <property type="project" value="UniProtKB-KW"/>
</dbReference>
<dbReference type="CDD" id="cd06170">
    <property type="entry name" value="LuxR_C_like"/>
    <property type="match status" value="1"/>
</dbReference>
<evidence type="ECO:0000259" key="4">
    <source>
        <dbReference type="PROSITE" id="PS50043"/>
    </source>
</evidence>
<proteinExistence type="predicted"/>
<dbReference type="EMBL" id="CP042906">
    <property type="protein sequence ID" value="QEX15092.1"/>
    <property type="molecule type" value="Genomic_DNA"/>
</dbReference>
<reference evidence="5 6" key="1">
    <citation type="submission" date="2019-08" db="EMBL/GenBank/DDBJ databases">
        <title>Hyperibacter terrae gen. nov., sp. nov. and Hyperibacter viscosus sp. nov., two new members in the family Rhodospirillaceae isolated from the rhizosphere of Hypericum perforatum.</title>
        <authorList>
            <person name="Noviana Z."/>
        </authorList>
    </citation>
    <scope>NUCLEOTIDE SEQUENCE [LARGE SCALE GENOMIC DNA]</scope>
    <source>
        <strain evidence="5 6">R5913</strain>
    </source>
</reference>
<dbReference type="AlphaFoldDB" id="A0A5J6MCU0"/>
<evidence type="ECO:0000313" key="5">
    <source>
        <dbReference type="EMBL" id="QEX15092.1"/>
    </source>
</evidence>
<dbReference type="InterPro" id="IPR041617">
    <property type="entry name" value="TPR_MalT"/>
</dbReference>
<evidence type="ECO:0000256" key="2">
    <source>
        <dbReference type="ARBA" id="ARBA00023125"/>
    </source>
</evidence>
<dbReference type="InterPro" id="IPR016032">
    <property type="entry name" value="Sig_transdc_resp-reg_C-effctor"/>
</dbReference>
<dbReference type="Gene3D" id="1.10.10.10">
    <property type="entry name" value="Winged helix-like DNA-binding domain superfamily/Winged helix DNA-binding domain"/>
    <property type="match status" value="1"/>
</dbReference>
<dbReference type="Gene3D" id="1.25.40.10">
    <property type="entry name" value="Tetratricopeptide repeat domain"/>
    <property type="match status" value="1"/>
</dbReference>
<dbReference type="Gene3D" id="3.40.50.300">
    <property type="entry name" value="P-loop containing nucleotide triphosphate hydrolases"/>
    <property type="match status" value="1"/>
</dbReference>